<sequence>MNMYDEKVIRASQTASTIRIYQAFSQDLVDYAFHNSGFINNPFFKRTRMTWIKPSFLWMMYRSGWGLKDERQQRILGIDITKDGFDWALSHSCSSHKPLDLSTEEWKKLKVETPVRIQWDPERNLLLEPLKYRTIQIGLSGVALEYYINNWVVNITDITPTVHQIHHLLLKSKIEEATKLIPHEDIYTPNISNFF</sequence>
<dbReference type="PANTHER" id="PTHR38567:SF1">
    <property type="entry name" value="DUF4291 DOMAIN-CONTAINING PROTEIN"/>
    <property type="match status" value="1"/>
</dbReference>
<protein>
    <submittedName>
        <fullName evidence="1">DUF4291 domain-containing protein</fullName>
    </submittedName>
</protein>
<comment type="caution">
    <text evidence="1">The sequence shown here is derived from an EMBL/GenBank/DDBJ whole genome shotgun (WGS) entry which is preliminary data.</text>
</comment>
<accession>A0AAW4J6A6</accession>
<name>A0AAW4J6A6_ACIHA</name>
<dbReference type="AlphaFoldDB" id="A0AAW4J6A6"/>
<dbReference type="RefSeq" id="WP_208464399.1">
    <property type="nucleotide sequence ID" value="NZ_JAGFOT010000010.1"/>
</dbReference>
<gene>
    <name evidence="1" type="ORF">J5N55_10165</name>
</gene>
<reference evidence="1" key="1">
    <citation type="submission" date="2021-03" db="EMBL/GenBank/DDBJ databases">
        <title>Acinetobacter spp. whole-genome sequenced from Terengganu.</title>
        <authorList>
            <person name="Mohd Rani F."/>
        </authorList>
    </citation>
    <scope>NUCLEOTIDE SEQUENCE</scope>
    <source>
        <strain evidence="1">AC1502</strain>
    </source>
</reference>
<evidence type="ECO:0000313" key="2">
    <source>
        <dbReference type="Proteomes" id="UP000670925"/>
    </source>
</evidence>
<organism evidence="1 2">
    <name type="scientific">Acinetobacter haemolyticus</name>
    <dbReference type="NCBI Taxonomy" id="29430"/>
    <lineage>
        <taxon>Bacteria</taxon>
        <taxon>Pseudomonadati</taxon>
        <taxon>Pseudomonadota</taxon>
        <taxon>Gammaproteobacteria</taxon>
        <taxon>Moraxellales</taxon>
        <taxon>Moraxellaceae</taxon>
        <taxon>Acinetobacter</taxon>
    </lineage>
</organism>
<proteinExistence type="predicted"/>
<dbReference type="InterPro" id="IPR025633">
    <property type="entry name" value="DUF4291"/>
</dbReference>
<dbReference type="EMBL" id="JAGFOT010000010">
    <property type="protein sequence ID" value="MBO3658442.1"/>
    <property type="molecule type" value="Genomic_DNA"/>
</dbReference>
<dbReference type="Proteomes" id="UP000670925">
    <property type="component" value="Unassembled WGS sequence"/>
</dbReference>
<dbReference type="PANTHER" id="PTHR38567">
    <property type="entry name" value="DUF4291 DOMAIN-CONTAINING PROTEIN"/>
    <property type="match status" value="1"/>
</dbReference>
<dbReference type="Pfam" id="PF14124">
    <property type="entry name" value="DUF4291"/>
    <property type="match status" value="1"/>
</dbReference>
<evidence type="ECO:0000313" key="1">
    <source>
        <dbReference type="EMBL" id="MBO3658442.1"/>
    </source>
</evidence>